<dbReference type="PANTHER" id="PTHR30587">
    <property type="entry name" value="FLAGELLAR BIOSYNTHETIC PROTEIN FLIP"/>
    <property type="match status" value="1"/>
</dbReference>
<reference evidence="8 9" key="1">
    <citation type="journal article" date="2020" name="Biotechnol. Biofuels">
        <title>New insights from the biogas microbiome by comprehensive genome-resolved metagenomics of nearly 1600 species originating from multiple anaerobic digesters.</title>
        <authorList>
            <person name="Campanaro S."/>
            <person name="Treu L."/>
            <person name="Rodriguez-R L.M."/>
            <person name="Kovalovszki A."/>
            <person name="Ziels R.M."/>
            <person name="Maus I."/>
            <person name="Zhu X."/>
            <person name="Kougias P.G."/>
            <person name="Basile A."/>
            <person name="Luo G."/>
            <person name="Schluter A."/>
            <person name="Konstantinidis K.T."/>
            <person name="Angelidaki I."/>
        </authorList>
    </citation>
    <scope>NUCLEOTIDE SEQUENCE [LARGE SCALE GENOMIC DNA]</scope>
    <source>
        <strain evidence="8">AS27yjCOA_65</strain>
    </source>
</reference>
<dbReference type="GO" id="GO:0005886">
    <property type="term" value="C:plasma membrane"/>
    <property type="evidence" value="ECO:0007669"/>
    <property type="project" value="UniProtKB-SubCell"/>
</dbReference>
<evidence type="ECO:0000256" key="2">
    <source>
        <dbReference type="ARBA" id="ARBA00006257"/>
    </source>
</evidence>
<keyword evidence="4" id="KW-0812">Transmembrane</keyword>
<dbReference type="InterPro" id="IPR005838">
    <property type="entry name" value="T3SS_IM_P"/>
</dbReference>
<comment type="caution">
    <text evidence="8">The sequence shown here is derived from an EMBL/GenBank/DDBJ whole genome shotgun (WGS) entry which is preliminary data.</text>
</comment>
<evidence type="ECO:0000256" key="6">
    <source>
        <dbReference type="ARBA" id="ARBA00023136"/>
    </source>
</evidence>
<comment type="subcellular location">
    <subcellularLocation>
        <location evidence="1">Cell membrane</location>
        <topology evidence="1">Multi-pass membrane protein</topology>
    </subcellularLocation>
</comment>
<sequence length="62" mass="6950">MLPFETKHDKSEPTNLLSGANHQQSQTTLPPVVISLPLKLMLFVIVDGWHLIVSSLVQTYHV</sequence>
<organism evidence="8 9">
    <name type="scientific">SAR324 cluster bacterium</name>
    <dbReference type="NCBI Taxonomy" id="2024889"/>
    <lineage>
        <taxon>Bacteria</taxon>
        <taxon>Deltaproteobacteria</taxon>
        <taxon>SAR324 cluster</taxon>
    </lineage>
</organism>
<evidence type="ECO:0008006" key="10">
    <source>
        <dbReference type="Google" id="ProtNLM"/>
    </source>
</evidence>
<keyword evidence="3" id="KW-1003">Cell membrane</keyword>
<feature type="compositionally biased region" description="Basic and acidic residues" evidence="7">
    <location>
        <begin position="1"/>
        <end position="12"/>
    </location>
</feature>
<evidence type="ECO:0000313" key="8">
    <source>
        <dbReference type="EMBL" id="NMC61838.1"/>
    </source>
</evidence>
<feature type="compositionally biased region" description="Polar residues" evidence="7">
    <location>
        <begin position="13"/>
        <end position="27"/>
    </location>
</feature>
<dbReference type="AlphaFoldDB" id="A0A7X9FPB3"/>
<keyword evidence="6" id="KW-0472">Membrane</keyword>
<proteinExistence type="inferred from homology"/>
<evidence type="ECO:0000256" key="3">
    <source>
        <dbReference type="ARBA" id="ARBA00022475"/>
    </source>
</evidence>
<name>A0A7X9FPB3_9DELT</name>
<evidence type="ECO:0000256" key="5">
    <source>
        <dbReference type="ARBA" id="ARBA00022989"/>
    </source>
</evidence>
<dbReference type="Proteomes" id="UP000524246">
    <property type="component" value="Unassembled WGS sequence"/>
</dbReference>
<dbReference type="EMBL" id="JAAZON010000059">
    <property type="protein sequence ID" value="NMC61838.1"/>
    <property type="molecule type" value="Genomic_DNA"/>
</dbReference>
<gene>
    <name evidence="8" type="ORF">GYA55_01580</name>
</gene>
<dbReference type="PANTHER" id="PTHR30587:SF0">
    <property type="entry name" value="FLAGELLAR BIOSYNTHETIC PROTEIN FLIP"/>
    <property type="match status" value="1"/>
</dbReference>
<evidence type="ECO:0000256" key="4">
    <source>
        <dbReference type="ARBA" id="ARBA00022692"/>
    </source>
</evidence>
<evidence type="ECO:0000256" key="7">
    <source>
        <dbReference type="SAM" id="MobiDB-lite"/>
    </source>
</evidence>
<evidence type="ECO:0000313" key="9">
    <source>
        <dbReference type="Proteomes" id="UP000524246"/>
    </source>
</evidence>
<feature type="region of interest" description="Disordered" evidence="7">
    <location>
        <begin position="1"/>
        <end position="27"/>
    </location>
</feature>
<evidence type="ECO:0000256" key="1">
    <source>
        <dbReference type="ARBA" id="ARBA00004651"/>
    </source>
</evidence>
<accession>A0A7X9FPB3</accession>
<dbReference type="Pfam" id="PF00813">
    <property type="entry name" value="FliP"/>
    <property type="match status" value="1"/>
</dbReference>
<dbReference type="GO" id="GO:0009306">
    <property type="term" value="P:protein secretion"/>
    <property type="evidence" value="ECO:0007669"/>
    <property type="project" value="InterPro"/>
</dbReference>
<protein>
    <recommendedName>
        <fullName evidence="10">Flagellar biosynthetic protein FliP</fullName>
    </recommendedName>
</protein>
<keyword evidence="5" id="KW-1133">Transmembrane helix</keyword>
<dbReference type="PROSITE" id="PS01061">
    <property type="entry name" value="FLIP_2"/>
    <property type="match status" value="1"/>
</dbReference>
<comment type="similarity">
    <text evidence="2">Belongs to the FliP/MopC/SpaP family.</text>
</comment>